<gene>
    <name evidence="7" type="ORF">ILYODFUR_009378</name>
</gene>
<name>A0ABV0TJ03_9TELE</name>
<accession>A0ABV0TJ03</accession>
<dbReference type="Pfam" id="PF00008">
    <property type="entry name" value="EGF"/>
    <property type="match status" value="1"/>
</dbReference>
<feature type="domain" description="EGF-like" evidence="6">
    <location>
        <begin position="68"/>
        <end position="106"/>
    </location>
</feature>
<dbReference type="InterPro" id="IPR001791">
    <property type="entry name" value="Laminin_G"/>
</dbReference>
<dbReference type="Proteomes" id="UP001482620">
    <property type="component" value="Unassembled WGS sequence"/>
</dbReference>
<dbReference type="Gene3D" id="2.10.25.10">
    <property type="entry name" value="Laminin"/>
    <property type="match status" value="1"/>
</dbReference>
<protein>
    <recommendedName>
        <fullName evidence="9">EGF-like domain-containing protein</fullName>
    </recommendedName>
</protein>
<dbReference type="EMBL" id="JAHRIQ010035407">
    <property type="protein sequence ID" value="MEQ2232257.1"/>
    <property type="molecule type" value="Genomic_DNA"/>
</dbReference>
<dbReference type="PROSITE" id="PS50026">
    <property type="entry name" value="EGF_3"/>
    <property type="match status" value="1"/>
</dbReference>
<dbReference type="SUPFAM" id="SSF49899">
    <property type="entry name" value="Concanavalin A-like lectins/glucanases"/>
    <property type="match status" value="2"/>
</dbReference>
<evidence type="ECO:0000256" key="3">
    <source>
        <dbReference type="PROSITE-ProRule" id="PRU00122"/>
    </source>
</evidence>
<evidence type="ECO:0000256" key="2">
    <source>
        <dbReference type="PROSITE-ProRule" id="PRU00076"/>
    </source>
</evidence>
<organism evidence="7 8">
    <name type="scientific">Ilyodon furcidens</name>
    <name type="common">goldbreast splitfin</name>
    <dbReference type="NCBI Taxonomy" id="33524"/>
    <lineage>
        <taxon>Eukaryota</taxon>
        <taxon>Metazoa</taxon>
        <taxon>Chordata</taxon>
        <taxon>Craniata</taxon>
        <taxon>Vertebrata</taxon>
        <taxon>Euteleostomi</taxon>
        <taxon>Actinopterygii</taxon>
        <taxon>Neopterygii</taxon>
        <taxon>Teleostei</taxon>
        <taxon>Neoteleostei</taxon>
        <taxon>Acanthomorphata</taxon>
        <taxon>Ovalentaria</taxon>
        <taxon>Atherinomorphae</taxon>
        <taxon>Cyprinodontiformes</taxon>
        <taxon>Goodeidae</taxon>
        <taxon>Ilyodon</taxon>
    </lineage>
</organism>
<feature type="signal peptide" evidence="4">
    <location>
        <begin position="1"/>
        <end position="20"/>
    </location>
</feature>
<dbReference type="PROSITE" id="PS50025">
    <property type="entry name" value="LAM_G_DOMAIN"/>
    <property type="match status" value="1"/>
</dbReference>
<proteinExistence type="predicted"/>
<evidence type="ECO:0000259" key="5">
    <source>
        <dbReference type="PROSITE" id="PS50025"/>
    </source>
</evidence>
<comment type="caution">
    <text evidence="7">The sequence shown here is derived from an EMBL/GenBank/DDBJ whole genome shotgun (WGS) entry which is preliminary data.</text>
</comment>
<keyword evidence="8" id="KW-1185">Reference proteome</keyword>
<dbReference type="Gene3D" id="2.60.120.200">
    <property type="match status" value="1"/>
</dbReference>
<dbReference type="InterPro" id="IPR013320">
    <property type="entry name" value="ConA-like_dom_sf"/>
</dbReference>
<evidence type="ECO:0000313" key="8">
    <source>
        <dbReference type="Proteomes" id="UP001482620"/>
    </source>
</evidence>
<dbReference type="PANTHER" id="PTHR15036:SF40">
    <property type="entry name" value="CONTACTIN-ASSOCIATED PROTEIN-LIKE 4"/>
    <property type="match status" value="1"/>
</dbReference>
<feature type="disulfide bond" evidence="3">
    <location>
        <begin position="40"/>
        <end position="67"/>
    </location>
</feature>
<reference evidence="7 8" key="1">
    <citation type="submission" date="2021-06" db="EMBL/GenBank/DDBJ databases">
        <authorList>
            <person name="Palmer J.M."/>
        </authorList>
    </citation>
    <scope>NUCLEOTIDE SEQUENCE [LARGE SCALE GENOMIC DNA]</scope>
    <source>
        <strain evidence="8">if_2019</strain>
        <tissue evidence="7">Muscle</tissue>
    </source>
</reference>
<dbReference type="InterPro" id="IPR050372">
    <property type="entry name" value="Neurexin-related_CASP"/>
</dbReference>
<comment type="caution">
    <text evidence="2">Lacks conserved residue(s) required for the propagation of feature annotation.</text>
</comment>
<sequence>MLMSSFFWIMPSLSCLPVYCFVPASSMRGTASRQRGFRGCIRSLQLNGVTLDLEERAKITPGVRPGCPGHCSSYGSLCQNQGRCVERTTGFHCDCSLSAYTGVFCHTEVSAHFKPGTSISYTFKEPDELSRNSSDLPSSIYSDPVLRGENVSLSFRTTQSPALLLHVSSHFTGYLALLINRHGKDDASHSSSLLSSNP</sequence>
<feature type="domain" description="Laminin G" evidence="5">
    <location>
        <begin position="1"/>
        <end position="67"/>
    </location>
</feature>
<keyword evidence="2" id="KW-0245">EGF-like domain</keyword>
<evidence type="ECO:0008006" key="9">
    <source>
        <dbReference type="Google" id="ProtNLM"/>
    </source>
</evidence>
<dbReference type="InterPro" id="IPR000742">
    <property type="entry name" value="EGF"/>
</dbReference>
<evidence type="ECO:0000256" key="1">
    <source>
        <dbReference type="ARBA" id="ARBA00023157"/>
    </source>
</evidence>
<evidence type="ECO:0000313" key="7">
    <source>
        <dbReference type="EMBL" id="MEQ2232257.1"/>
    </source>
</evidence>
<dbReference type="CDD" id="cd00054">
    <property type="entry name" value="EGF_CA"/>
    <property type="match status" value="1"/>
</dbReference>
<dbReference type="PANTHER" id="PTHR15036">
    <property type="entry name" value="PIKACHURIN-LIKE PROTEIN"/>
    <property type="match status" value="1"/>
</dbReference>
<feature type="chain" id="PRO_5047418144" description="EGF-like domain-containing protein" evidence="4">
    <location>
        <begin position="21"/>
        <end position="198"/>
    </location>
</feature>
<keyword evidence="1 3" id="KW-1015">Disulfide bond</keyword>
<keyword evidence="4" id="KW-0732">Signal</keyword>
<evidence type="ECO:0000256" key="4">
    <source>
        <dbReference type="SAM" id="SignalP"/>
    </source>
</evidence>
<evidence type="ECO:0000259" key="6">
    <source>
        <dbReference type="PROSITE" id="PS50026"/>
    </source>
</evidence>